<evidence type="ECO:0000313" key="4">
    <source>
        <dbReference type="EMBL" id="RHY12663.1"/>
    </source>
</evidence>
<dbReference type="Proteomes" id="UP000266239">
    <property type="component" value="Unassembled WGS sequence"/>
</dbReference>
<accession>A0A397AY02</accession>
<dbReference type="PANTHER" id="PTHR18860">
    <property type="entry name" value="14-3-3 PROTEIN"/>
    <property type="match status" value="1"/>
</dbReference>
<sequence length="252" mass="28610">MCWLASCELIVKLANYIFNMDRGTLIFLARLAEVAERYGEMMDHMKAVAVNFEDELSTEDGNLIAVAFKNEMVSRRAAWRVIQAMESNAKDPHQAAAIHAYRLNIEGEVRELGLEVLATIDDHILPKTTSVESQAFFHKMKGDYYRYMAEIDTQSNNESAKLGLASYDKAWSVVTTELPPTHPLRLGLALNFSVFYSDIMNSPDRAIQLAKQSFDDAIEELDALSEDNYRDTTLIMQLLRDNVTLWSAQDEE</sequence>
<dbReference type="SUPFAM" id="SSF48445">
    <property type="entry name" value="14-3-3 protein"/>
    <property type="match status" value="1"/>
</dbReference>
<comment type="similarity">
    <text evidence="1">Belongs to the 14-3-3 family.</text>
</comment>
<gene>
    <name evidence="4" type="ORF">DYB25_004112</name>
</gene>
<dbReference type="AlphaFoldDB" id="A0A397AY02"/>
<evidence type="ECO:0000259" key="3">
    <source>
        <dbReference type="SMART" id="SM00101"/>
    </source>
</evidence>
<evidence type="ECO:0000256" key="2">
    <source>
        <dbReference type="PIRSR" id="PIRSR000868-1"/>
    </source>
</evidence>
<dbReference type="SMART" id="SM00101">
    <property type="entry name" value="14_3_3"/>
    <property type="match status" value="1"/>
</dbReference>
<dbReference type="Pfam" id="PF00244">
    <property type="entry name" value="14-3-3"/>
    <property type="match status" value="1"/>
</dbReference>
<organism evidence="4 5">
    <name type="scientific">Aphanomyces astaci</name>
    <name type="common">Crayfish plague agent</name>
    <dbReference type="NCBI Taxonomy" id="112090"/>
    <lineage>
        <taxon>Eukaryota</taxon>
        <taxon>Sar</taxon>
        <taxon>Stramenopiles</taxon>
        <taxon>Oomycota</taxon>
        <taxon>Saprolegniomycetes</taxon>
        <taxon>Saprolegniales</taxon>
        <taxon>Verrucalvaceae</taxon>
        <taxon>Aphanomyces</taxon>
    </lineage>
</organism>
<protein>
    <recommendedName>
        <fullName evidence="3">14-3-3 domain-containing protein</fullName>
    </recommendedName>
</protein>
<proteinExistence type="inferred from homology"/>
<feature type="site" description="Interaction with phosphoserine on interacting protein" evidence="2">
    <location>
        <position position="76"/>
    </location>
</feature>
<dbReference type="PIRSF" id="PIRSF000868">
    <property type="entry name" value="14-3-3"/>
    <property type="match status" value="1"/>
</dbReference>
<dbReference type="InterPro" id="IPR023410">
    <property type="entry name" value="14-3-3_domain"/>
</dbReference>
<feature type="site" description="Interaction with phosphoserine on interacting protein" evidence="2">
    <location>
        <position position="146"/>
    </location>
</feature>
<dbReference type="EMBL" id="QUTA01006115">
    <property type="protein sequence ID" value="RHY12663.1"/>
    <property type="molecule type" value="Genomic_DNA"/>
</dbReference>
<dbReference type="InterPro" id="IPR000308">
    <property type="entry name" value="14-3-3"/>
</dbReference>
<dbReference type="InterPro" id="IPR036815">
    <property type="entry name" value="14-3-3_dom_sf"/>
</dbReference>
<dbReference type="Gene3D" id="1.20.190.20">
    <property type="entry name" value="14-3-3 domain"/>
    <property type="match status" value="1"/>
</dbReference>
<feature type="domain" description="14-3-3" evidence="3">
    <location>
        <begin position="22"/>
        <end position="252"/>
    </location>
</feature>
<reference evidence="4 5" key="1">
    <citation type="submission" date="2018-08" db="EMBL/GenBank/DDBJ databases">
        <title>Aphanomyces genome sequencing and annotation.</title>
        <authorList>
            <person name="Minardi D."/>
            <person name="Oidtmann B."/>
            <person name="Van Der Giezen M."/>
            <person name="Studholme D.J."/>
        </authorList>
    </citation>
    <scope>NUCLEOTIDE SEQUENCE [LARGE SCALE GENOMIC DNA]</scope>
    <source>
        <strain evidence="4 5">Yx</strain>
    </source>
</reference>
<comment type="caution">
    <text evidence="4">The sequence shown here is derived from an EMBL/GenBank/DDBJ whole genome shotgun (WGS) entry which is preliminary data.</text>
</comment>
<dbReference type="CDD" id="cd08774">
    <property type="entry name" value="14-3-3"/>
    <property type="match status" value="1"/>
</dbReference>
<dbReference type="PRINTS" id="PR00305">
    <property type="entry name" value="1433ZETA"/>
</dbReference>
<dbReference type="VEuPathDB" id="FungiDB:H257_16787"/>
<evidence type="ECO:0000313" key="5">
    <source>
        <dbReference type="Proteomes" id="UP000266239"/>
    </source>
</evidence>
<evidence type="ECO:0000256" key="1">
    <source>
        <dbReference type="ARBA" id="ARBA00006141"/>
    </source>
</evidence>
<name>A0A397AY02_APHAT</name>